<evidence type="ECO:0000256" key="1">
    <source>
        <dbReference type="SAM" id="MobiDB-lite"/>
    </source>
</evidence>
<organism evidence="2 3">
    <name type="scientific">Pleurodeles waltl</name>
    <name type="common">Iberian ribbed newt</name>
    <dbReference type="NCBI Taxonomy" id="8319"/>
    <lineage>
        <taxon>Eukaryota</taxon>
        <taxon>Metazoa</taxon>
        <taxon>Chordata</taxon>
        <taxon>Craniata</taxon>
        <taxon>Vertebrata</taxon>
        <taxon>Euteleostomi</taxon>
        <taxon>Amphibia</taxon>
        <taxon>Batrachia</taxon>
        <taxon>Caudata</taxon>
        <taxon>Salamandroidea</taxon>
        <taxon>Salamandridae</taxon>
        <taxon>Pleurodelinae</taxon>
        <taxon>Pleurodeles</taxon>
    </lineage>
</organism>
<dbReference type="EMBL" id="JANPWB010000013">
    <property type="protein sequence ID" value="KAJ1109849.1"/>
    <property type="molecule type" value="Genomic_DNA"/>
</dbReference>
<protein>
    <submittedName>
        <fullName evidence="2">Uncharacterized protein</fullName>
    </submittedName>
</protein>
<feature type="region of interest" description="Disordered" evidence="1">
    <location>
        <begin position="1"/>
        <end position="43"/>
    </location>
</feature>
<evidence type="ECO:0000313" key="2">
    <source>
        <dbReference type="EMBL" id="KAJ1109849.1"/>
    </source>
</evidence>
<proteinExistence type="predicted"/>
<dbReference type="AlphaFoldDB" id="A0AAV7N597"/>
<keyword evidence="3" id="KW-1185">Reference proteome</keyword>
<reference evidence="2" key="1">
    <citation type="journal article" date="2022" name="bioRxiv">
        <title>Sequencing and chromosome-scale assembly of the giantPleurodeles waltlgenome.</title>
        <authorList>
            <person name="Brown T."/>
            <person name="Elewa A."/>
            <person name="Iarovenko S."/>
            <person name="Subramanian E."/>
            <person name="Araus A.J."/>
            <person name="Petzold A."/>
            <person name="Susuki M."/>
            <person name="Suzuki K.-i.T."/>
            <person name="Hayashi T."/>
            <person name="Toyoda A."/>
            <person name="Oliveira C."/>
            <person name="Osipova E."/>
            <person name="Leigh N.D."/>
            <person name="Simon A."/>
            <person name="Yun M.H."/>
        </authorList>
    </citation>
    <scope>NUCLEOTIDE SEQUENCE</scope>
    <source>
        <strain evidence="2">20211129_DDA</strain>
        <tissue evidence="2">Liver</tissue>
    </source>
</reference>
<evidence type="ECO:0000313" key="3">
    <source>
        <dbReference type="Proteomes" id="UP001066276"/>
    </source>
</evidence>
<accession>A0AAV7N597</accession>
<comment type="caution">
    <text evidence="2">The sequence shown here is derived from an EMBL/GenBank/DDBJ whole genome shotgun (WGS) entry which is preliminary data.</text>
</comment>
<gene>
    <name evidence="2" type="ORF">NDU88_007207</name>
</gene>
<sequence>MGKPGKKKDTIGDAGAQWGCPASPPTKSPRVGEDEGLSEGPSLGDIMQAITFSRESLETKIDSLVVDLGLLREDQRRLEEQVMTTERTLEALNPGLTASEERITKLVCA</sequence>
<dbReference type="Proteomes" id="UP001066276">
    <property type="component" value="Chromosome 9"/>
</dbReference>
<name>A0AAV7N597_PLEWA</name>